<dbReference type="PANTHER" id="PTHR36437">
    <property type="entry name" value="GLYOXALASE/BLEOMYCIN RESISTANCE PROTEIN/DIOXYGENASE"/>
    <property type="match status" value="1"/>
</dbReference>
<evidence type="ECO:0000313" key="3">
    <source>
        <dbReference type="Proteomes" id="UP000623419"/>
    </source>
</evidence>
<feature type="domain" description="VOC" evidence="1">
    <location>
        <begin position="4"/>
        <end position="129"/>
    </location>
</feature>
<name>A0ABQ1HNC7_9GAMM</name>
<dbReference type="EMBL" id="BMKC01000003">
    <property type="protein sequence ID" value="GGA83175.1"/>
    <property type="molecule type" value="Genomic_DNA"/>
</dbReference>
<keyword evidence="3" id="KW-1185">Reference proteome</keyword>
<gene>
    <name evidence="2" type="ORF">GCM10011521_21870</name>
</gene>
<dbReference type="RefSeq" id="WP_188664103.1">
    <property type="nucleotide sequence ID" value="NZ_BMKC01000003.1"/>
</dbReference>
<organism evidence="2 3">
    <name type="scientific">Arenimonas soli</name>
    <dbReference type="NCBI Taxonomy" id="2269504"/>
    <lineage>
        <taxon>Bacteria</taxon>
        <taxon>Pseudomonadati</taxon>
        <taxon>Pseudomonadota</taxon>
        <taxon>Gammaproteobacteria</taxon>
        <taxon>Lysobacterales</taxon>
        <taxon>Lysobacteraceae</taxon>
        <taxon>Arenimonas</taxon>
    </lineage>
</organism>
<dbReference type="PANTHER" id="PTHR36437:SF2">
    <property type="entry name" value="GLYOXALASE_BLEOMYCIN RESISTANCE PROTEIN_DIOXYGENASE"/>
    <property type="match status" value="1"/>
</dbReference>
<reference evidence="3" key="1">
    <citation type="journal article" date="2019" name="Int. J. Syst. Evol. Microbiol.">
        <title>The Global Catalogue of Microorganisms (GCM) 10K type strain sequencing project: providing services to taxonomists for standard genome sequencing and annotation.</title>
        <authorList>
            <consortium name="The Broad Institute Genomics Platform"/>
            <consortium name="The Broad Institute Genome Sequencing Center for Infectious Disease"/>
            <person name="Wu L."/>
            <person name="Ma J."/>
        </authorList>
    </citation>
    <scope>NUCLEOTIDE SEQUENCE [LARGE SCALE GENOMIC DNA]</scope>
    <source>
        <strain evidence="3">CGMCC 1.15905</strain>
    </source>
</reference>
<dbReference type="InterPro" id="IPR037523">
    <property type="entry name" value="VOC_core"/>
</dbReference>
<dbReference type="Gene3D" id="3.10.180.10">
    <property type="entry name" value="2,3-Dihydroxybiphenyl 1,2-Dioxygenase, domain 1"/>
    <property type="match status" value="1"/>
</dbReference>
<dbReference type="SUPFAM" id="SSF54593">
    <property type="entry name" value="Glyoxalase/Bleomycin resistance protein/Dihydroxybiphenyl dioxygenase"/>
    <property type="match status" value="1"/>
</dbReference>
<dbReference type="PROSITE" id="PS51819">
    <property type="entry name" value="VOC"/>
    <property type="match status" value="1"/>
</dbReference>
<sequence>MKQSLALVSLVVRNYDEALAFYVGVLGFHLVEDRPVPEQGKRWVVVAPPGGSGAHLLLAQASTPGQSERVGNQTGERVFLFLYTDDFWRDYAAYRAKGVQFVREPVEQAYGTVAVFRDLYGNLWDLLEPAA</sequence>
<dbReference type="Pfam" id="PF00903">
    <property type="entry name" value="Glyoxalase"/>
    <property type="match status" value="1"/>
</dbReference>
<protein>
    <recommendedName>
        <fullName evidence="1">VOC domain-containing protein</fullName>
    </recommendedName>
</protein>
<accession>A0ABQ1HNC7</accession>
<dbReference type="Proteomes" id="UP000623419">
    <property type="component" value="Unassembled WGS sequence"/>
</dbReference>
<dbReference type="CDD" id="cd07263">
    <property type="entry name" value="VOC_like"/>
    <property type="match status" value="1"/>
</dbReference>
<proteinExistence type="predicted"/>
<comment type="caution">
    <text evidence="2">The sequence shown here is derived from an EMBL/GenBank/DDBJ whole genome shotgun (WGS) entry which is preliminary data.</text>
</comment>
<evidence type="ECO:0000259" key="1">
    <source>
        <dbReference type="PROSITE" id="PS51819"/>
    </source>
</evidence>
<evidence type="ECO:0000313" key="2">
    <source>
        <dbReference type="EMBL" id="GGA83175.1"/>
    </source>
</evidence>
<dbReference type="InterPro" id="IPR029068">
    <property type="entry name" value="Glyas_Bleomycin-R_OHBP_Dase"/>
</dbReference>
<dbReference type="InterPro" id="IPR004360">
    <property type="entry name" value="Glyas_Fos-R_dOase_dom"/>
</dbReference>